<dbReference type="Proteomes" id="UP000321272">
    <property type="component" value="Chromosome"/>
</dbReference>
<proteinExistence type="predicted"/>
<name>A0A5B8STB4_9GAMM</name>
<dbReference type="Gene3D" id="3.60.15.10">
    <property type="entry name" value="Ribonuclease Z/Hydroxyacylglutathione hydrolase-like"/>
    <property type="match status" value="1"/>
</dbReference>
<organism evidence="2 3">
    <name type="scientific">Pistricoccus aurantiacus</name>
    <dbReference type="NCBI Taxonomy" id="1883414"/>
    <lineage>
        <taxon>Bacteria</taxon>
        <taxon>Pseudomonadati</taxon>
        <taxon>Pseudomonadota</taxon>
        <taxon>Gammaproteobacteria</taxon>
        <taxon>Oceanospirillales</taxon>
        <taxon>Halomonadaceae</taxon>
        <taxon>Pistricoccus</taxon>
    </lineage>
</organism>
<dbReference type="SUPFAM" id="SSF56281">
    <property type="entry name" value="Metallo-hydrolase/oxidoreductase"/>
    <property type="match status" value="1"/>
</dbReference>
<dbReference type="EMBL" id="CP042382">
    <property type="protein sequence ID" value="QEA37918.1"/>
    <property type="molecule type" value="Genomic_DNA"/>
</dbReference>
<dbReference type="InterPro" id="IPR001279">
    <property type="entry name" value="Metallo-B-lactamas"/>
</dbReference>
<evidence type="ECO:0000313" key="2">
    <source>
        <dbReference type="EMBL" id="QEA37918.1"/>
    </source>
</evidence>
<accession>A0A5B8STB4</accession>
<dbReference type="OrthoDB" id="9769598at2"/>
<evidence type="ECO:0000313" key="3">
    <source>
        <dbReference type="Proteomes" id="UP000321272"/>
    </source>
</evidence>
<gene>
    <name evidence="2" type="ORF">FGL86_01745</name>
</gene>
<keyword evidence="3" id="KW-1185">Reference proteome</keyword>
<feature type="domain" description="Metallo-beta-lactamase" evidence="1">
    <location>
        <begin position="11"/>
        <end position="99"/>
    </location>
</feature>
<reference evidence="2 3" key="1">
    <citation type="submission" date="2019-06" db="EMBL/GenBank/DDBJ databases">
        <title>Genome analyses of bacteria isolated from kimchi.</title>
        <authorList>
            <person name="Lee S."/>
            <person name="Ahn S."/>
            <person name="Roh S."/>
        </authorList>
    </citation>
    <scope>NUCLEOTIDE SEQUENCE [LARGE SCALE GENOMIC DNA]</scope>
    <source>
        <strain evidence="2 3">CBA4606</strain>
    </source>
</reference>
<protein>
    <recommendedName>
        <fullName evidence="1">Metallo-beta-lactamase domain-containing protein</fullName>
    </recommendedName>
</protein>
<dbReference type="RefSeq" id="WP_147182990.1">
    <property type="nucleotide sequence ID" value="NZ_CP042382.1"/>
</dbReference>
<dbReference type="Pfam" id="PF00753">
    <property type="entry name" value="Lactamase_B"/>
    <property type="match status" value="1"/>
</dbReference>
<dbReference type="AlphaFoldDB" id="A0A5B8STB4"/>
<sequence length="166" mass="18189">MVMPPQSGAALPVITFSQDIRFHLNGETIDVFHVPAAHTDSDSIVHFRDANVIHTGDTVFNGFFPFIDTAHGGTLEGMIAATERVLTLTDDDTRIIPGHGPLADRQQIQGYRDMLTTARERLGKLKAEGLSAEEAAAEQPLADLEEEWGDGNFSADQWIEIIYDAV</sequence>
<dbReference type="KEGG" id="paur:FGL86_01745"/>
<evidence type="ECO:0000259" key="1">
    <source>
        <dbReference type="Pfam" id="PF00753"/>
    </source>
</evidence>
<dbReference type="InterPro" id="IPR036866">
    <property type="entry name" value="RibonucZ/Hydroxyglut_hydro"/>
</dbReference>